<dbReference type="STRING" id="121224.E0W0J3"/>
<feature type="compositionally biased region" description="Polar residues" evidence="4">
    <location>
        <begin position="546"/>
        <end position="564"/>
    </location>
</feature>
<dbReference type="AlphaFoldDB" id="E0W0J3"/>
<dbReference type="CTD" id="8234668"/>
<dbReference type="RefSeq" id="XP_002431887.1">
    <property type="nucleotide sequence ID" value="XM_002431842.1"/>
</dbReference>
<reference evidence="7" key="3">
    <citation type="submission" date="2020-05" db="UniProtKB">
        <authorList>
            <consortium name="EnsemblMetazoa"/>
        </authorList>
    </citation>
    <scope>IDENTIFICATION</scope>
    <source>
        <strain evidence="7">USDA</strain>
    </source>
</reference>
<name>E0W0J3_PEDHC</name>
<evidence type="ECO:0000256" key="3">
    <source>
        <dbReference type="SAM" id="Coils"/>
    </source>
</evidence>
<evidence type="ECO:0000256" key="4">
    <source>
        <dbReference type="SAM" id="MobiDB-lite"/>
    </source>
</evidence>
<reference evidence="6" key="2">
    <citation type="submission" date="2007-04" db="EMBL/GenBank/DDBJ databases">
        <title>The genome of the human body louse.</title>
        <authorList>
            <consortium name="The Human Body Louse Genome Consortium"/>
            <person name="Kirkness E."/>
            <person name="Walenz B."/>
            <person name="Hass B."/>
            <person name="Bruggner R."/>
            <person name="Strausberg R."/>
        </authorList>
    </citation>
    <scope>NUCLEOTIDE SEQUENCE</scope>
    <source>
        <strain evidence="6">USDA</strain>
    </source>
</reference>
<feature type="compositionally biased region" description="Polar residues" evidence="4">
    <location>
        <begin position="416"/>
        <end position="447"/>
    </location>
</feature>
<sequence>MFLLLLLLLLLLPRFPLFLLNKKEEKCLRVINKIFASYFKSLLTPTPYLQLAAELGKTLLERNKELETNLRQCQNIIDEQSQEIEYLTKQSTALRKTNENRIRIYEQLEVGIQELERANQRLALDNSADKKQIKTLCAYRDILEARCEELQKSLDDARVQQTIQKEKLRRLSSSKEEIEGGVGGGEGGVGGKGDANKTNCATVISQTSIENNSEDEEDVINRLSIKNQELKSQMSKDQRKIADLEEEICRRIQDMALLEEELCQREEQVKFLREEIANLEELRSENLCTRCLKELGVPQKHQMLFDPEEEEGDEEEEFLSDGSKYSSEVHSHQEVKEENPYRTLAEMYESLVREQTENRKLSMEFSKSSPLNCLSLQEELKPFQFNGFNKESRGDEEAQCKEDRKDEEQRMIGKSKSFSTTGADFSEAETSSSGFSDETSNKSTQTERNLVTGSFLCSIADGEDCMFSIYDDARPIESRFRKIPEYRNLFREIFAVLKRAAEAKDNGEQLPLLDDSTPISGSMPKVPPVTPAAEEPPVDFEDLQSLPESLNKSEITSETSSTVDSRLDETLKDATLEDLPSSQIGAESSKRDIRMTNDILEYISIGVGVKKKTKRKNNNSPARRIKVSELVEKIEAASLNSPKKSGRRRKEWRNYDSLQVSSRTESPAMQPHVLTTIQRKETPPNSSHKNKTTSTWSFQPFVSTAAQEVAKLKKLEKSYAEVLKQTAVQTKSFARSKTFDYASKVRTGNFQSY</sequence>
<evidence type="ECO:0000313" key="7">
    <source>
        <dbReference type="EnsemblMetazoa" id="PHUM556470-PA"/>
    </source>
</evidence>
<feature type="signal peptide" evidence="5">
    <location>
        <begin position="1"/>
        <end position="18"/>
    </location>
</feature>
<feature type="region of interest" description="Disordered" evidence="4">
    <location>
        <begin position="546"/>
        <end position="565"/>
    </location>
</feature>
<keyword evidence="5" id="KW-0732">Signal</keyword>
<feature type="region of interest" description="Disordered" evidence="4">
    <location>
        <begin position="640"/>
        <end position="668"/>
    </location>
</feature>
<feature type="region of interest" description="Disordered" evidence="4">
    <location>
        <begin position="386"/>
        <end position="447"/>
    </location>
</feature>
<gene>
    <name evidence="7" type="primary">8234668</name>
    <name evidence="6" type="ORF">Phum_PHUM556470</name>
</gene>
<dbReference type="GeneID" id="8234668"/>
<dbReference type="PANTHER" id="PTHR19232:SF7">
    <property type="entry name" value="CENTROCORTIN, ISOFORM A"/>
    <property type="match status" value="1"/>
</dbReference>
<feature type="compositionally biased region" description="Acidic residues" evidence="4">
    <location>
        <begin position="306"/>
        <end position="319"/>
    </location>
</feature>
<accession>E0W0J3</accession>
<proteinExistence type="inferred from homology"/>
<feature type="compositionally biased region" description="Basic and acidic residues" evidence="4">
    <location>
        <begin position="327"/>
        <end position="340"/>
    </location>
</feature>
<feature type="region of interest" description="Disordered" evidence="4">
    <location>
        <begin position="174"/>
        <end position="194"/>
    </location>
</feature>
<dbReference type="VEuPathDB" id="VectorBase:PHUM556470"/>
<feature type="region of interest" description="Disordered" evidence="4">
    <location>
        <begin position="508"/>
        <end position="538"/>
    </location>
</feature>
<keyword evidence="8" id="KW-1185">Reference proteome</keyword>
<organism>
    <name type="scientific">Pediculus humanus subsp. corporis</name>
    <name type="common">Body louse</name>
    <dbReference type="NCBI Taxonomy" id="121224"/>
    <lineage>
        <taxon>Eukaryota</taxon>
        <taxon>Metazoa</taxon>
        <taxon>Ecdysozoa</taxon>
        <taxon>Arthropoda</taxon>
        <taxon>Hexapoda</taxon>
        <taxon>Insecta</taxon>
        <taxon>Pterygota</taxon>
        <taxon>Neoptera</taxon>
        <taxon>Paraneoptera</taxon>
        <taxon>Psocodea</taxon>
        <taxon>Troctomorpha</taxon>
        <taxon>Phthiraptera</taxon>
        <taxon>Anoplura</taxon>
        <taxon>Pediculidae</taxon>
        <taxon>Pediculus</taxon>
    </lineage>
</organism>
<feature type="chain" id="PRO_5011412793" evidence="5">
    <location>
        <begin position="19"/>
        <end position="753"/>
    </location>
</feature>
<evidence type="ECO:0000313" key="8">
    <source>
        <dbReference type="Proteomes" id="UP000009046"/>
    </source>
</evidence>
<dbReference type="KEGG" id="phu:Phum_PHUM556470"/>
<dbReference type="eggNOG" id="ENOG502QRN3">
    <property type="taxonomic scope" value="Eukaryota"/>
</dbReference>
<feature type="coiled-coil region" evidence="3">
    <location>
        <begin position="63"/>
        <end position="160"/>
    </location>
</feature>
<dbReference type="PANTHER" id="PTHR19232">
    <property type="entry name" value="CENTROCORTIN FAMILY MEMBER"/>
    <property type="match status" value="1"/>
</dbReference>
<dbReference type="OMA" id="CEEHERC"/>
<feature type="compositionally biased region" description="Gly residues" evidence="4">
    <location>
        <begin position="180"/>
        <end position="193"/>
    </location>
</feature>
<feature type="compositionally biased region" description="Polar residues" evidence="4">
    <location>
        <begin position="656"/>
        <end position="668"/>
    </location>
</feature>
<feature type="region of interest" description="Disordered" evidence="4">
    <location>
        <begin position="306"/>
        <end position="340"/>
    </location>
</feature>
<dbReference type="EMBL" id="AAZO01006763">
    <property type="status" value="NOT_ANNOTATED_CDS"/>
    <property type="molecule type" value="Genomic_DNA"/>
</dbReference>
<dbReference type="FunCoup" id="E0W0J3">
    <property type="interactions" value="15"/>
</dbReference>
<keyword evidence="2 3" id="KW-0175">Coiled coil</keyword>
<dbReference type="InterPro" id="IPR026079">
    <property type="entry name" value="CDR2"/>
</dbReference>
<dbReference type="EMBL" id="DS235860">
    <property type="protein sequence ID" value="EEB19149.1"/>
    <property type="molecule type" value="Genomic_DNA"/>
</dbReference>
<evidence type="ECO:0000256" key="5">
    <source>
        <dbReference type="SAM" id="SignalP"/>
    </source>
</evidence>
<feature type="coiled-coil region" evidence="3">
    <location>
        <begin position="213"/>
        <end position="247"/>
    </location>
</feature>
<dbReference type="HOGENOM" id="CLU_355354_0_0_1"/>
<evidence type="ECO:0000313" key="6">
    <source>
        <dbReference type="EMBL" id="EEB19149.1"/>
    </source>
</evidence>
<dbReference type="InParanoid" id="E0W0J3"/>
<comment type="similarity">
    <text evidence="1">Belongs to the CDR2 family.</text>
</comment>
<reference evidence="6" key="1">
    <citation type="submission" date="2007-04" db="EMBL/GenBank/DDBJ databases">
        <title>Annotation of Pediculus humanus corporis strain USDA.</title>
        <authorList>
            <person name="Kirkness E."/>
            <person name="Hannick L."/>
            <person name="Hass B."/>
            <person name="Bruggner R."/>
            <person name="Lawson D."/>
            <person name="Bidwell S."/>
            <person name="Joardar V."/>
            <person name="Caler E."/>
            <person name="Walenz B."/>
            <person name="Inman J."/>
            <person name="Schobel S."/>
            <person name="Galinsky K."/>
            <person name="Amedeo P."/>
            <person name="Strausberg R."/>
        </authorList>
    </citation>
    <scope>NUCLEOTIDE SEQUENCE</scope>
    <source>
        <strain evidence="6">USDA</strain>
    </source>
</reference>
<dbReference type="EnsemblMetazoa" id="PHUM556470-RA">
    <property type="protein sequence ID" value="PHUM556470-PA"/>
    <property type="gene ID" value="PHUM556470"/>
</dbReference>
<dbReference type="Proteomes" id="UP000009046">
    <property type="component" value="Unassembled WGS sequence"/>
</dbReference>
<evidence type="ECO:0000256" key="1">
    <source>
        <dbReference type="ARBA" id="ARBA00009019"/>
    </source>
</evidence>
<dbReference type="OrthoDB" id="10059415at2759"/>
<protein>
    <submittedName>
        <fullName evidence="6">DNA double-strand break repair Rad50 ATPase, putative</fullName>
    </submittedName>
</protein>
<evidence type="ECO:0000256" key="2">
    <source>
        <dbReference type="ARBA" id="ARBA00023054"/>
    </source>
</evidence>
<feature type="compositionally biased region" description="Basic and acidic residues" evidence="4">
    <location>
        <begin position="390"/>
        <end position="411"/>
    </location>
</feature>